<reference evidence="3" key="1">
    <citation type="journal article" date="2014" name="Int. J. Syst. Evol. Microbiol.">
        <title>Complete genome sequence of Corynebacterium casei LMG S-19264T (=DSM 44701T), isolated from a smear-ripened cheese.</title>
        <authorList>
            <consortium name="US DOE Joint Genome Institute (JGI-PGF)"/>
            <person name="Walter F."/>
            <person name="Albersmeier A."/>
            <person name="Kalinowski J."/>
            <person name="Ruckert C."/>
        </authorList>
    </citation>
    <scope>NUCLEOTIDE SEQUENCE</scope>
    <source>
        <strain evidence="3">CGMCC 1.16134</strain>
    </source>
</reference>
<evidence type="ECO:0000313" key="3">
    <source>
        <dbReference type="EMBL" id="GGF93096.1"/>
    </source>
</evidence>
<dbReference type="Gene3D" id="3.30.470.20">
    <property type="entry name" value="ATP-grasp fold, B domain"/>
    <property type="match status" value="2"/>
</dbReference>
<dbReference type="GO" id="GO:0005524">
    <property type="term" value="F:ATP binding"/>
    <property type="evidence" value="ECO:0007669"/>
    <property type="project" value="InterPro"/>
</dbReference>
<dbReference type="SUPFAM" id="SSF56059">
    <property type="entry name" value="Glutathione synthetase ATP-binding domain-like"/>
    <property type="match status" value="1"/>
</dbReference>
<dbReference type="EMBL" id="BMKR01000020">
    <property type="protein sequence ID" value="GGF93096.1"/>
    <property type="molecule type" value="Genomic_DNA"/>
</dbReference>
<dbReference type="InterPro" id="IPR036637">
    <property type="entry name" value="Phosphohistidine_dom_sf"/>
</dbReference>
<name>A0A917CMD0_9BACL</name>
<comment type="caution">
    <text evidence="3">The sequence shown here is derived from an EMBL/GenBank/DDBJ whole genome shotgun (WGS) entry which is preliminary data.</text>
</comment>
<evidence type="ECO:0000259" key="1">
    <source>
        <dbReference type="Pfam" id="PF00391"/>
    </source>
</evidence>
<feature type="domain" description="PEP-utilising enzyme mobile" evidence="1">
    <location>
        <begin position="712"/>
        <end position="780"/>
    </location>
</feature>
<reference evidence="3" key="2">
    <citation type="submission" date="2020-09" db="EMBL/GenBank/DDBJ databases">
        <authorList>
            <person name="Sun Q."/>
            <person name="Zhou Y."/>
        </authorList>
    </citation>
    <scope>NUCLEOTIDE SEQUENCE</scope>
    <source>
        <strain evidence="3">CGMCC 1.16134</strain>
    </source>
</reference>
<dbReference type="GO" id="GO:0016301">
    <property type="term" value="F:kinase activity"/>
    <property type="evidence" value="ECO:0007669"/>
    <property type="project" value="InterPro"/>
</dbReference>
<dbReference type="PANTHER" id="PTHR43615">
    <property type="entry name" value="PHOSPHOENOLPYRUVATE SYNTHASE-RELATED"/>
    <property type="match status" value="1"/>
</dbReference>
<dbReference type="SUPFAM" id="SSF52009">
    <property type="entry name" value="Phosphohistidine domain"/>
    <property type="match status" value="1"/>
</dbReference>
<feature type="domain" description="Pyruvate phosphate dikinase AMP/ATP-binding" evidence="2">
    <location>
        <begin position="54"/>
        <end position="198"/>
    </location>
</feature>
<dbReference type="Pfam" id="PF01326">
    <property type="entry name" value="PPDK_N"/>
    <property type="match status" value="2"/>
</dbReference>
<dbReference type="InterPro" id="IPR013815">
    <property type="entry name" value="ATP_grasp_subdomain_1"/>
</dbReference>
<organism evidence="3 4">
    <name type="scientific">Paenibacillus albidus</name>
    <dbReference type="NCBI Taxonomy" id="2041023"/>
    <lineage>
        <taxon>Bacteria</taxon>
        <taxon>Bacillati</taxon>
        <taxon>Bacillota</taxon>
        <taxon>Bacilli</taxon>
        <taxon>Bacillales</taxon>
        <taxon>Paenibacillaceae</taxon>
        <taxon>Paenibacillus</taxon>
    </lineage>
</organism>
<proteinExistence type="predicted"/>
<feature type="domain" description="Pyruvate phosphate dikinase AMP/ATP-binding" evidence="2">
    <location>
        <begin position="210"/>
        <end position="251"/>
    </location>
</feature>
<evidence type="ECO:0000313" key="4">
    <source>
        <dbReference type="Proteomes" id="UP000637643"/>
    </source>
</evidence>
<gene>
    <name evidence="3" type="ORF">GCM10010912_42620</name>
</gene>
<dbReference type="Pfam" id="PF00391">
    <property type="entry name" value="PEP-utilizers"/>
    <property type="match status" value="1"/>
</dbReference>
<dbReference type="PANTHER" id="PTHR43615:SF1">
    <property type="entry name" value="PPDK_N DOMAIN-CONTAINING PROTEIN"/>
    <property type="match status" value="1"/>
</dbReference>
<keyword evidence="4" id="KW-1185">Reference proteome</keyword>
<dbReference type="Gene3D" id="3.50.30.10">
    <property type="entry name" value="Phosphohistidine domain"/>
    <property type="match status" value="1"/>
</dbReference>
<dbReference type="InterPro" id="IPR002192">
    <property type="entry name" value="PPDK_AMP/ATP-bd"/>
</dbReference>
<sequence>MAEMIKGFAELEPELWVGAGGKGMMLSRMFQAGYPVPDGFIVMPSSFEGDQLRKAAWEQCVERLNRLRELRPDASFAVRSSALSEDSAAASFAGEFDTVLNVRTDEEIREALFTVLHSKYAKRVQVYSAVQGVDSAHQLAVVVQLMVPSEISGVLFTADPITGSRMAMPGNYVHGLGEQLVSGESNAYSFTLSRKGREYEGPREFKRYAGRLALYGARLERELGVPQDIEWAVAAGKIYLLQTRPITTLTPGNRDTFAINDSLTGDYLWTNNNVGESISDVFTPLSWSVLRALDEEHNVIPGQYIFSGNICGRVYANVSLSVSLFSSLGLNIKPILRKMSRVFGEIPEGMSVPVHPFSKRELVKTVLPKIIYSMKRVNEAVRNSPRHLKESPQWCREMTAMLQEAQTRDELLRLWNSELWPHNVKAMWSGLEAHAAKMQKMEKLLGKLTLLVGEEDANILLSSAGNGSKLASLGPLTGISRVVKGELSRKEYTEKYGHRGPHEFELSIPDPGEDEAWLEQHIAEYHKAPLDVEELLRQQRIRAEEASARLERNYPQKVKRLSRQIAACTEGPRLREAVRSEWTRTFRVNRVFALKAGELAGIGDDIFFLYLDEILDWLAGGELSAVRFISERKEMYLKYQSLPPLPSMIRGRFDPWIWQKDPHRRLDYYDASIPIERPDTESLRGFAGAAGRIEGQVRVLSRPEDGDQLLAGEILVAATTNVGWTPLFPRAAAIITDIGAPLSHAAIVARELGIPAVVGCGTATTRLKTGDRVVVDGGQGLIQIIS</sequence>
<dbReference type="Proteomes" id="UP000637643">
    <property type="component" value="Unassembled WGS sequence"/>
</dbReference>
<dbReference type="Gene3D" id="3.30.1490.20">
    <property type="entry name" value="ATP-grasp fold, A domain"/>
    <property type="match status" value="1"/>
</dbReference>
<dbReference type="AlphaFoldDB" id="A0A917CMD0"/>
<evidence type="ECO:0000259" key="2">
    <source>
        <dbReference type="Pfam" id="PF01326"/>
    </source>
</evidence>
<protein>
    <submittedName>
        <fullName evidence="3">Phosphoenolpyruvate synthase</fullName>
    </submittedName>
</protein>
<dbReference type="RefSeq" id="WP_189028471.1">
    <property type="nucleotide sequence ID" value="NZ_BMKR01000020.1"/>
</dbReference>
<dbReference type="InterPro" id="IPR051549">
    <property type="entry name" value="PEP_Utilizing_Enz"/>
</dbReference>
<accession>A0A917CMD0</accession>
<dbReference type="InterPro" id="IPR008279">
    <property type="entry name" value="PEP-util_enz_mobile_dom"/>
</dbReference>